<organism evidence="1 2">
    <name type="scientific">Sphingopyxis macrogoltabida</name>
    <name type="common">Sphingomonas macrogoltabidus</name>
    <dbReference type="NCBI Taxonomy" id="33050"/>
    <lineage>
        <taxon>Bacteria</taxon>
        <taxon>Pseudomonadati</taxon>
        <taxon>Pseudomonadota</taxon>
        <taxon>Alphaproteobacteria</taxon>
        <taxon>Sphingomonadales</taxon>
        <taxon>Sphingomonadaceae</taxon>
        <taxon>Sphingopyxis</taxon>
    </lineage>
</organism>
<proteinExistence type="predicted"/>
<dbReference type="EMBL" id="QFPJ01000032">
    <property type="protein sequence ID" value="PZQ21302.1"/>
    <property type="molecule type" value="Genomic_DNA"/>
</dbReference>
<dbReference type="AlphaFoldDB" id="A0A2W5KWB8"/>
<evidence type="ECO:0000313" key="2">
    <source>
        <dbReference type="Proteomes" id="UP000248597"/>
    </source>
</evidence>
<evidence type="ECO:0000313" key="1">
    <source>
        <dbReference type="EMBL" id="PZQ21302.1"/>
    </source>
</evidence>
<accession>A0A2W5KWB8</accession>
<comment type="caution">
    <text evidence="1">The sequence shown here is derived from an EMBL/GenBank/DDBJ whole genome shotgun (WGS) entry which is preliminary data.</text>
</comment>
<name>A0A2W5KWB8_SPHMC</name>
<dbReference type="Proteomes" id="UP000248597">
    <property type="component" value="Unassembled WGS sequence"/>
</dbReference>
<gene>
    <name evidence="1" type="ORF">DI569_12355</name>
</gene>
<protein>
    <submittedName>
        <fullName evidence="1">Uncharacterized protein</fullName>
    </submittedName>
</protein>
<reference evidence="1 2" key="1">
    <citation type="submission" date="2017-08" db="EMBL/GenBank/DDBJ databases">
        <title>Infants hospitalized years apart are colonized by the same room-sourced microbial strains.</title>
        <authorList>
            <person name="Brooks B."/>
            <person name="Olm M.R."/>
            <person name="Firek B.A."/>
            <person name="Baker R."/>
            <person name="Thomas B.C."/>
            <person name="Morowitz M.J."/>
            <person name="Banfield J.F."/>
        </authorList>
    </citation>
    <scope>NUCLEOTIDE SEQUENCE [LARGE SCALE GENOMIC DNA]</scope>
    <source>
        <strain evidence="1">S2_005_003_R2_47</strain>
    </source>
</reference>
<sequence length="86" mass="10004">MDLDRYQKRILSTVIVDAILRLEEFEGSDARVVCVPRYRGSKSERFVSDWWISEYPPLSDAEKAELFNRYESALSDAEKMILDNLG</sequence>